<gene>
    <name evidence="1" type="ORF">B296_00033242</name>
</gene>
<protein>
    <submittedName>
        <fullName evidence="1">Uncharacterized protein</fullName>
    </submittedName>
</protein>
<proteinExistence type="predicted"/>
<dbReference type="EMBL" id="AMZH03003058">
    <property type="protein sequence ID" value="RRT73557.1"/>
    <property type="molecule type" value="Genomic_DNA"/>
</dbReference>
<evidence type="ECO:0000313" key="2">
    <source>
        <dbReference type="Proteomes" id="UP000287651"/>
    </source>
</evidence>
<evidence type="ECO:0000313" key="1">
    <source>
        <dbReference type="EMBL" id="RRT73557.1"/>
    </source>
</evidence>
<sequence>MQWSSAVPKVRPPNLLHPTIQPYLWKANVPFILLTAPRSRHSSLLGLSASLVSPPCHAASFFTSQFVRPCSLLV</sequence>
<dbReference type="AlphaFoldDB" id="A0A427ABE2"/>
<comment type="caution">
    <text evidence="1">The sequence shown here is derived from an EMBL/GenBank/DDBJ whole genome shotgun (WGS) entry which is preliminary data.</text>
</comment>
<dbReference type="Proteomes" id="UP000287651">
    <property type="component" value="Unassembled WGS sequence"/>
</dbReference>
<name>A0A427ABE2_ENSVE</name>
<reference evidence="1 2" key="1">
    <citation type="journal article" date="2014" name="Agronomy (Basel)">
        <title>A Draft Genome Sequence for Ensete ventricosum, the Drought-Tolerant Tree Against Hunger.</title>
        <authorList>
            <person name="Harrison J."/>
            <person name="Moore K.A."/>
            <person name="Paszkiewicz K."/>
            <person name="Jones T."/>
            <person name="Grant M."/>
            <person name="Ambacheew D."/>
            <person name="Muzemil S."/>
            <person name="Studholme D.J."/>
        </authorList>
    </citation>
    <scope>NUCLEOTIDE SEQUENCE [LARGE SCALE GENOMIC DNA]</scope>
</reference>
<accession>A0A427ABE2</accession>
<organism evidence="1 2">
    <name type="scientific">Ensete ventricosum</name>
    <name type="common">Abyssinian banana</name>
    <name type="synonym">Musa ensete</name>
    <dbReference type="NCBI Taxonomy" id="4639"/>
    <lineage>
        <taxon>Eukaryota</taxon>
        <taxon>Viridiplantae</taxon>
        <taxon>Streptophyta</taxon>
        <taxon>Embryophyta</taxon>
        <taxon>Tracheophyta</taxon>
        <taxon>Spermatophyta</taxon>
        <taxon>Magnoliopsida</taxon>
        <taxon>Liliopsida</taxon>
        <taxon>Zingiberales</taxon>
        <taxon>Musaceae</taxon>
        <taxon>Ensete</taxon>
    </lineage>
</organism>